<dbReference type="NCBIfam" id="TIGR00829">
    <property type="entry name" value="FRU"/>
    <property type="match status" value="1"/>
</dbReference>
<dbReference type="InterPro" id="IPR006327">
    <property type="entry name" value="PTS_IIC_fruc"/>
</dbReference>
<dbReference type="PANTHER" id="PTHR30505">
    <property type="entry name" value="FRUCTOSE-LIKE PERMEASE"/>
    <property type="match status" value="1"/>
</dbReference>
<dbReference type="PROSITE" id="PS00372">
    <property type="entry name" value="PTS_EIIA_TYPE_2_HIS"/>
    <property type="match status" value="1"/>
</dbReference>
<comment type="subcellular location">
    <subcellularLocation>
        <location evidence="1">Cell inner membrane</location>
        <topology evidence="1">Multi-pass membrane protein</topology>
    </subcellularLocation>
    <subcellularLocation>
        <location evidence="2">Cytoplasm</location>
    </subcellularLocation>
</comment>
<keyword evidence="6" id="KW-0762">Sugar transport</keyword>
<evidence type="ECO:0000313" key="16">
    <source>
        <dbReference type="EMBL" id="CDA10746.1"/>
    </source>
</evidence>
<keyword evidence="7 16" id="KW-0808">Transferase</keyword>
<dbReference type="PROSITE" id="PS51099">
    <property type="entry name" value="PTS_EIIB_TYPE_2"/>
    <property type="match status" value="1"/>
</dbReference>
<proteinExistence type="predicted"/>
<dbReference type="InterPro" id="IPR003352">
    <property type="entry name" value="PTS_EIIC"/>
</dbReference>
<name>R5XPM5_9FIRM</name>
<sequence length="625" mass="66865">MKILGVTGCPTGIAHTFMAEKALKEAAKELGCEIKVETNGAIGVENALTAKDIQEADAIIVACDKNVDMERFNGRPVIDVSVTEGINHAKELIQKCIDKKVPIRKGNVKISNYNQGEKVSFGRQIYKHLMNGVSHMLPLVVAGGVLTAISFLWGIYSFDPTSPQYNVIAATIKEVGGYSMNLMVPVLTAFIAQSIAGRPGMLAGFVAGMIASATGSGFIGGIIGGFAGGYFTQFVVNLLRNLPRQLEGLKSIFIVPIITVLVVGVGMILLGGPCSMLNESMMSFLEGMQKSSPVILGLIIGCMSAFDMGGPVNKAAYVTGTMLLAQGNYLFMAGVSAACITPPLIIALAATFKKDRFTEEDRTAGLINYVLGCTHITEGAIPFAAKNPLKVIPVLMAGSSISAIATYIMKVEVPAPHGGFLILGLVNKPLIWITCILLGSAIGAVLYVLVTPKVEVAIAGQDVGVVNDVEKNEIKHDSQKNDLYKENTVCMNLKSKTKQDVINEMVELLDKNGILNNKNEFKKEILEREELSSTGFGNGIAIPHAKTSAVKIPRVAVGISKDGFDFDSVDGNKANLIFMIAAGDDDNDLHLKTLSHLAQNLMDDEFVKEILNSKSKKEIVQLLSR</sequence>
<keyword evidence="9 12" id="KW-0812">Transmembrane</keyword>
<keyword evidence="8" id="KW-0598">Phosphotransferase system</keyword>
<dbReference type="Pfam" id="PF02378">
    <property type="entry name" value="PTS_EIIC"/>
    <property type="match status" value="1"/>
</dbReference>
<dbReference type="CDD" id="cd05569">
    <property type="entry name" value="PTS_IIB_fructose"/>
    <property type="match status" value="1"/>
</dbReference>
<dbReference type="Pfam" id="PF02302">
    <property type="entry name" value="PTS_IIB"/>
    <property type="match status" value="1"/>
</dbReference>
<feature type="transmembrane region" description="Helical" evidence="12">
    <location>
        <begin position="176"/>
        <end position="195"/>
    </location>
</feature>
<dbReference type="GO" id="GO:0090563">
    <property type="term" value="F:protein-phosphocysteine-sugar phosphotransferase activity"/>
    <property type="evidence" value="ECO:0007669"/>
    <property type="project" value="TreeGrafter"/>
</dbReference>
<comment type="caution">
    <text evidence="16">The sequence shown here is derived from an EMBL/GenBank/DDBJ whole genome shotgun (WGS) entry which is preliminary data.</text>
</comment>
<dbReference type="GO" id="GO:0005351">
    <property type="term" value="F:carbohydrate:proton symporter activity"/>
    <property type="evidence" value="ECO:0007669"/>
    <property type="project" value="InterPro"/>
</dbReference>
<evidence type="ECO:0000256" key="6">
    <source>
        <dbReference type="ARBA" id="ARBA00022597"/>
    </source>
</evidence>
<evidence type="ECO:0000256" key="3">
    <source>
        <dbReference type="ARBA" id="ARBA00022448"/>
    </source>
</evidence>
<dbReference type="PANTHER" id="PTHR30505:SF28">
    <property type="entry name" value="PTS SYSTEM 2-O-ALPHA-MANNOSYL-D-GLYCERATE-SPECIFIC EIIABC COMPONENT"/>
    <property type="match status" value="1"/>
</dbReference>
<keyword evidence="3" id="KW-0813">Transport</keyword>
<feature type="domain" description="PTS EIIC type-2" evidence="15">
    <location>
        <begin position="125"/>
        <end position="460"/>
    </location>
</feature>
<evidence type="ECO:0000259" key="13">
    <source>
        <dbReference type="PROSITE" id="PS51094"/>
    </source>
</evidence>
<feature type="domain" description="PTS EIIA type-2" evidence="13">
    <location>
        <begin position="482"/>
        <end position="625"/>
    </location>
</feature>
<dbReference type="InterPro" id="IPR036095">
    <property type="entry name" value="PTS_EIIB-like_sf"/>
</dbReference>
<dbReference type="PROSITE" id="PS51094">
    <property type="entry name" value="PTS_EIIA_TYPE_2"/>
    <property type="match status" value="1"/>
</dbReference>
<feature type="domain" description="PTS EIIB type-2" evidence="14">
    <location>
        <begin position="1"/>
        <end position="98"/>
    </location>
</feature>
<evidence type="ECO:0000313" key="17">
    <source>
        <dbReference type="Proteomes" id="UP000017980"/>
    </source>
</evidence>
<evidence type="ECO:0000256" key="10">
    <source>
        <dbReference type="ARBA" id="ARBA00022989"/>
    </source>
</evidence>
<dbReference type="InterPro" id="IPR013011">
    <property type="entry name" value="PTS_EIIB_2"/>
</dbReference>
<dbReference type="GO" id="GO:0009401">
    <property type="term" value="P:phosphoenolpyruvate-dependent sugar phosphotransferase system"/>
    <property type="evidence" value="ECO:0007669"/>
    <property type="project" value="UniProtKB-KW"/>
</dbReference>
<dbReference type="EMBL" id="CBBD010000046">
    <property type="protein sequence ID" value="CDA10746.1"/>
    <property type="molecule type" value="Genomic_DNA"/>
</dbReference>
<organism evidence="16 17">
    <name type="scientific">Intestinibacter bartlettii CAG:1329</name>
    <dbReference type="NCBI Taxonomy" id="1263063"/>
    <lineage>
        <taxon>Bacteria</taxon>
        <taxon>Bacillati</taxon>
        <taxon>Bacillota</taxon>
        <taxon>Clostridia</taxon>
        <taxon>Peptostreptococcales</taxon>
        <taxon>Peptostreptococcaceae</taxon>
        <taxon>Intestinibacter</taxon>
    </lineage>
</organism>
<dbReference type="SUPFAM" id="SSF52794">
    <property type="entry name" value="PTS system IIB component-like"/>
    <property type="match status" value="1"/>
</dbReference>
<dbReference type="SUPFAM" id="SSF55804">
    <property type="entry name" value="Phoshotransferase/anion transport protein"/>
    <property type="match status" value="1"/>
</dbReference>
<dbReference type="RefSeq" id="WP_022071986.1">
    <property type="nucleotide sequence ID" value="NZ_HF999328.1"/>
</dbReference>
<protein>
    <submittedName>
        <fullName evidence="16">Phosphotransferase system EIIC</fullName>
    </submittedName>
</protein>
<evidence type="ECO:0000256" key="9">
    <source>
        <dbReference type="ARBA" id="ARBA00022692"/>
    </source>
</evidence>
<dbReference type="NCBIfam" id="TIGR01427">
    <property type="entry name" value="PTS_IIC_fructo"/>
    <property type="match status" value="1"/>
</dbReference>
<dbReference type="InterPro" id="IPR004715">
    <property type="entry name" value="PTS_IIA_fruc"/>
</dbReference>
<evidence type="ECO:0000259" key="15">
    <source>
        <dbReference type="PROSITE" id="PS51104"/>
    </source>
</evidence>
<feature type="transmembrane region" description="Helical" evidence="12">
    <location>
        <begin position="391"/>
        <end position="409"/>
    </location>
</feature>
<dbReference type="InterPro" id="IPR003501">
    <property type="entry name" value="PTS_EIIB_2/3"/>
</dbReference>
<feature type="transmembrane region" description="Helical" evidence="12">
    <location>
        <begin position="202"/>
        <end position="231"/>
    </location>
</feature>
<evidence type="ECO:0000256" key="5">
    <source>
        <dbReference type="ARBA" id="ARBA00022553"/>
    </source>
</evidence>
<dbReference type="Proteomes" id="UP000017980">
    <property type="component" value="Unassembled WGS sequence"/>
</dbReference>
<dbReference type="InterPro" id="IPR002178">
    <property type="entry name" value="PTS_EIIA_type-2_dom"/>
</dbReference>
<dbReference type="NCBIfam" id="TIGR00848">
    <property type="entry name" value="fruA"/>
    <property type="match status" value="1"/>
</dbReference>
<evidence type="ECO:0000256" key="1">
    <source>
        <dbReference type="ARBA" id="ARBA00004429"/>
    </source>
</evidence>
<dbReference type="InterPro" id="IPR003353">
    <property type="entry name" value="PTS_IIB_fruc"/>
</dbReference>
<feature type="transmembrane region" description="Helical" evidence="12">
    <location>
        <begin position="136"/>
        <end position="156"/>
    </location>
</feature>
<keyword evidence="4" id="KW-1003">Cell membrane</keyword>
<dbReference type="FunFam" id="3.40.50.2300:FF:000014">
    <property type="entry name" value="PTS system fructose-like transporter subunit IIB"/>
    <property type="match status" value="1"/>
</dbReference>
<keyword evidence="10 12" id="KW-1133">Transmembrane helix</keyword>
<evidence type="ECO:0000256" key="11">
    <source>
        <dbReference type="ARBA" id="ARBA00023136"/>
    </source>
</evidence>
<dbReference type="FunFam" id="3.40.930.10:FF:000009">
    <property type="entry name" value="PTS system, fructose specific IIABC component"/>
    <property type="match status" value="1"/>
</dbReference>
<feature type="transmembrane region" description="Helical" evidence="12">
    <location>
        <begin position="429"/>
        <end position="450"/>
    </location>
</feature>
<evidence type="ECO:0000256" key="4">
    <source>
        <dbReference type="ARBA" id="ARBA00022475"/>
    </source>
</evidence>
<dbReference type="PROSITE" id="PS51104">
    <property type="entry name" value="PTS_EIIC_TYPE_2"/>
    <property type="match status" value="1"/>
</dbReference>
<dbReference type="InterPro" id="IPR016152">
    <property type="entry name" value="PTrfase/Anion_transptr"/>
</dbReference>
<dbReference type="Pfam" id="PF00359">
    <property type="entry name" value="PTS_EIIA_2"/>
    <property type="match status" value="1"/>
</dbReference>
<feature type="transmembrane region" description="Helical" evidence="12">
    <location>
        <begin position="329"/>
        <end position="352"/>
    </location>
</feature>
<gene>
    <name evidence="16" type="ORF">BN488_01773</name>
</gene>
<reference evidence="16" key="1">
    <citation type="submission" date="2012-11" db="EMBL/GenBank/DDBJ databases">
        <title>Dependencies among metagenomic species, viruses, plasmids and units of genetic variation.</title>
        <authorList>
            <person name="Nielsen H.B."/>
            <person name="Almeida M."/>
            <person name="Juncker A.S."/>
            <person name="Rasmussen S."/>
            <person name="Li J."/>
            <person name="Sunagawa S."/>
            <person name="Plichta D."/>
            <person name="Gautier L."/>
            <person name="Le Chatelier E."/>
            <person name="Peletier E."/>
            <person name="Bonde I."/>
            <person name="Nielsen T."/>
            <person name="Manichanh C."/>
            <person name="Arumugam M."/>
            <person name="Batto J."/>
            <person name="Santos M.B.Q.D."/>
            <person name="Blom N."/>
            <person name="Borruel N."/>
            <person name="Burgdorf K.S."/>
            <person name="Boumezbeur F."/>
            <person name="Casellas F."/>
            <person name="Dore J."/>
            <person name="Guarner F."/>
            <person name="Hansen T."/>
            <person name="Hildebrand F."/>
            <person name="Kaas R.S."/>
            <person name="Kennedy S."/>
            <person name="Kristiansen K."/>
            <person name="Kultima J.R."/>
            <person name="Leonard P."/>
            <person name="Levenez F."/>
            <person name="Lund O."/>
            <person name="Moumen B."/>
            <person name="Le Paslier D."/>
            <person name="Pons N."/>
            <person name="Pedersen O."/>
            <person name="Prifti E."/>
            <person name="Qin J."/>
            <person name="Raes J."/>
            <person name="Tap J."/>
            <person name="Tims S."/>
            <person name="Ussery D.W."/>
            <person name="Yamada T."/>
            <person name="MetaHit consortium"/>
            <person name="Renault P."/>
            <person name="Sicheritz-Ponten T."/>
            <person name="Bork P."/>
            <person name="Wang J."/>
            <person name="Brunak S."/>
            <person name="Ehrlich S.D."/>
        </authorList>
    </citation>
    <scope>NUCLEOTIDE SEQUENCE [LARGE SCALE GENOMIC DNA]</scope>
</reference>
<dbReference type="Gene3D" id="3.40.930.10">
    <property type="entry name" value="Mannitol-specific EII, Chain A"/>
    <property type="match status" value="1"/>
</dbReference>
<feature type="transmembrane region" description="Helical" evidence="12">
    <location>
        <begin position="291"/>
        <end position="309"/>
    </location>
</feature>
<dbReference type="GO" id="GO:0005737">
    <property type="term" value="C:cytoplasm"/>
    <property type="evidence" value="ECO:0007669"/>
    <property type="project" value="UniProtKB-SubCell"/>
</dbReference>
<keyword evidence="5" id="KW-0597">Phosphoprotein</keyword>
<evidence type="ECO:0000256" key="2">
    <source>
        <dbReference type="ARBA" id="ARBA00004496"/>
    </source>
</evidence>
<dbReference type="InterPro" id="IPR013014">
    <property type="entry name" value="PTS_EIIC_2"/>
</dbReference>
<dbReference type="CDD" id="cd00211">
    <property type="entry name" value="PTS_IIA_fru"/>
    <property type="match status" value="1"/>
</dbReference>
<dbReference type="GO" id="GO:0005886">
    <property type="term" value="C:plasma membrane"/>
    <property type="evidence" value="ECO:0007669"/>
    <property type="project" value="UniProtKB-SubCell"/>
</dbReference>
<dbReference type="Gene3D" id="3.40.50.2300">
    <property type="match status" value="1"/>
</dbReference>
<dbReference type="GO" id="GO:0022877">
    <property type="term" value="F:protein-N(PI)-phosphohistidine-fructose phosphotransferase system transporter activity"/>
    <property type="evidence" value="ECO:0007669"/>
    <property type="project" value="InterPro"/>
</dbReference>
<dbReference type="InterPro" id="IPR050864">
    <property type="entry name" value="Bacterial_PTS_Sugar_Transport"/>
</dbReference>
<dbReference type="AlphaFoldDB" id="R5XPM5"/>
<evidence type="ECO:0000259" key="14">
    <source>
        <dbReference type="PROSITE" id="PS51099"/>
    </source>
</evidence>
<keyword evidence="11 12" id="KW-0472">Membrane</keyword>
<evidence type="ECO:0000256" key="8">
    <source>
        <dbReference type="ARBA" id="ARBA00022683"/>
    </source>
</evidence>
<evidence type="ECO:0000256" key="7">
    <source>
        <dbReference type="ARBA" id="ARBA00022679"/>
    </source>
</evidence>
<evidence type="ECO:0000256" key="12">
    <source>
        <dbReference type="SAM" id="Phobius"/>
    </source>
</evidence>
<accession>R5XPM5</accession>
<feature type="transmembrane region" description="Helical" evidence="12">
    <location>
        <begin position="251"/>
        <end position="270"/>
    </location>
</feature>